<keyword evidence="4" id="KW-0963">Cytoplasm</keyword>
<evidence type="ECO:0000256" key="3">
    <source>
        <dbReference type="ARBA" id="ARBA00012584"/>
    </source>
</evidence>
<evidence type="ECO:0000256" key="9">
    <source>
        <dbReference type="ARBA" id="ARBA00022840"/>
    </source>
</evidence>
<keyword evidence="7" id="KW-0548">Nucleotidyltransferase</keyword>
<comment type="caution">
    <text evidence="13">The sequence shown here is derived from an EMBL/GenBank/DDBJ whole genome shotgun (WGS) entry which is preliminary data.</text>
</comment>
<dbReference type="InterPro" id="IPR050156">
    <property type="entry name" value="TC-AMP_synthase_SUA5"/>
</dbReference>
<dbReference type="InterPro" id="IPR006070">
    <property type="entry name" value="Sua5-like_dom"/>
</dbReference>
<dbReference type="EMBL" id="JAANNP010000002">
    <property type="protein sequence ID" value="NHC13386.1"/>
    <property type="molecule type" value="Genomic_DNA"/>
</dbReference>
<name>A0ABX0GTC4_9ACTN</name>
<reference evidence="13 14" key="1">
    <citation type="submission" date="2020-03" db="EMBL/GenBank/DDBJ databases">
        <title>Two novel Motilibacter sp.</title>
        <authorList>
            <person name="Liu S."/>
        </authorList>
    </citation>
    <scope>NUCLEOTIDE SEQUENCE [LARGE SCALE GENOMIC DNA]</scope>
    <source>
        <strain evidence="13 14">E257</strain>
    </source>
</reference>
<evidence type="ECO:0000256" key="4">
    <source>
        <dbReference type="ARBA" id="ARBA00022490"/>
    </source>
</evidence>
<keyword evidence="5" id="KW-0808">Transferase</keyword>
<evidence type="ECO:0000256" key="7">
    <source>
        <dbReference type="ARBA" id="ARBA00022695"/>
    </source>
</evidence>
<feature type="domain" description="YrdC-like" evidence="12">
    <location>
        <begin position="1"/>
        <end position="184"/>
    </location>
</feature>
<keyword evidence="9" id="KW-0067">ATP-binding</keyword>
<comment type="subcellular location">
    <subcellularLocation>
        <location evidence="1">Cytoplasm</location>
    </subcellularLocation>
</comment>
<dbReference type="PANTHER" id="PTHR17490:SF16">
    <property type="entry name" value="THREONYLCARBAMOYL-AMP SYNTHASE"/>
    <property type="match status" value="1"/>
</dbReference>
<proteinExistence type="inferred from homology"/>
<dbReference type="PROSITE" id="PS51163">
    <property type="entry name" value="YRDC"/>
    <property type="match status" value="1"/>
</dbReference>
<dbReference type="InterPro" id="IPR017945">
    <property type="entry name" value="DHBP_synth_RibB-like_a/b_dom"/>
</dbReference>
<evidence type="ECO:0000313" key="14">
    <source>
        <dbReference type="Proteomes" id="UP000800981"/>
    </source>
</evidence>
<evidence type="ECO:0000256" key="10">
    <source>
        <dbReference type="ARBA" id="ARBA00029774"/>
    </source>
</evidence>
<dbReference type="EC" id="2.7.7.87" evidence="3"/>
<accession>A0ABX0GTC4</accession>
<keyword evidence="14" id="KW-1185">Reference proteome</keyword>
<evidence type="ECO:0000256" key="5">
    <source>
        <dbReference type="ARBA" id="ARBA00022679"/>
    </source>
</evidence>
<comment type="similarity">
    <text evidence="2">Belongs to the SUA5 family.</text>
</comment>
<evidence type="ECO:0000256" key="2">
    <source>
        <dbReference type="ARBA" id="ARBA00007663"/>
    </source>
</evidence>
<sequence length="196" mass="20122">MGEAADVVLGGGVALVPTDTVYGLAVSPLAPEAVDRVFAMKGRPGSKNLPVMVGDVGAVPALGVDVNDAAQRLLSSELVPGPLTIAFGFGPGDERPEWLAGRVEVAVRIPAHDLLRGLLRRTGPLLVTSANRSGEPTAENLEAILASLLEPPDLVLDGGQLSSTPSTLINCRPVPPVVERVGAAAPETVERILHGA</sequence>
<evidence type="ECO:0000256" key="1">
    <source>
        <dbReference type="ARBA" id="ARBA00004496"/>
    </source>
</evidence>
<dbReference type="Proteomes" id="UP000800981">
    <property type="component" value="Unassembled WGS sequence"/>
</dbReference>
<gene>
    <name evidence="13" type="ORF">G9H71_06280</name>
</gene>
<evidence type="ECO:0000256" key="6">
    <source>
        <dbReference type="ARBA" id="ARBA00022694"/>
    </source>
</evidence>
<dbReference type="Pfam" id="PF01300">
    <property type="entry name" value="Sua5_yciO_yrdC"/>
    <property type="match status" value="1"/>
</dbReference>
<protein>
    <recommendedName>
        <fullName evidence="10">L-threonylcarbamoyladenylate synthase</fullName>
        <ecNumber evidence="3">2.7.7.87</ecNumber>
    </recommendedName>
    <alternativeName>
        <fullName evidence="10">L-threonylcarbamoyladenylate synthase</fullName>
    </alternativeName>
</protein>
<evidence type="ECO:0000256" key="8">
    <source>
        <dbReference type="ARBA" id="ARBA00022741"/>
    </source>
</evidence>
<evidence type="ECO:0000313" key="13">
    <source>
        <dbReference type="EMBL" id="NHC13386.1"/>
    </source>
</evidence>
<keyword evidence="6" id="KW-0819">tRNA processing</keyword>
<organism evidence="13 14">
    <name type="scientific">Motilibacter deserti</name>
    <dbReference type="NCBI Taxonomy" id="2714956"/>
    <lineage>
        <taxon>Bacteria</taxon>
        <taxon>Bacillati</taxon>
        <taxon>Actinomycetota</taxon>
        <taxon>Actinomycetes</taxon>
        <taxon>Motilibacterales</taxon>
        <taxon>Motilibacteraceae</taxon>
        <taxon>Motilibacter</taxon>
    </lineage>
</organism>
<comment type="catalytic activity">
    <reaction evidence="11">
        <text>L-threonine + hydrogencarbonate + ATP = L-threonylcarbamoyladenylate + diphosphate + H2O</text>
        <dbReference type="Rhea" id="RHEA:36407"/>
        <dbReference type="ChEBI" id="CHEBI:15377"/>
        <dbReference type="ChEBI" id="CHEBI:17544"/>
        <dbReference type="ChEBI" id="CHEBI:30616"/>
        <dbReference type="ChEBI" id="CHEBI:33019"/>
        <dbReference type="ChEBI" id="CHEBI:57926"/>
        <dbReference type="ChEBI" id="CHEBI:73682"/>
        <dbReference type="EC" id="2.7.7.87"/>
    </reaction>
</comment>
<dbReference type="SUPFAM" id="SSF55821">
    <property type="entry name" value="YrdC/RibB"/>
    <property type="match status" value="1"/>
</dbReference>
<evidence type="ECO:0000259" key="12">
    <source>
        <dbReference type="PROSITE" id="PS51163"/>
    </source>
</evidence>
<dbReference type="NCBIfam" id="TIGR00057">
    <property type="entry name" value="L-threonylcarbamoyladenylate synthase"/>
    <property type="match status" value="1"/>
</dbReference>
<dbReference type="Gene3D" id="3.90.870.10">
    <property type="entry name" value="DHBP synthase"/>
    <property type="match status" value="1"/>
</dbReference>
<dbReference type="PANTHER" id="PTHR17490">
    <property type="entry name" value="SUA5"/>
    <property type="match status" value="1"/>
</dbReference>
<keyword evidence="8" id="KW-0547">Nucleotide-binding</keyword>
<evidence type="ECO:0000256" key="11">
    <source>
        <dbReference type="ARBA" id="ARBA00048366"/>
    </source>
</evidence>